<dbReference type="Pfam" id="PF01636">
    <property type="entry name" value="APH"/>
    <property type="match status" value="1"/>
</dbReference>
<reference evidence="2" key="1">
    <citation type="submission" date="2019-11" db="EMBL/GenBank/DDBJ databases">
        <title>Microbial mats filling the niche in hypersaline microbial mats.</title>
        <authorList>
            <person name="Wong H.L."/>
            <person name="Macleod F.I."/>
            <person name="White R.A. III"/>
            <person name="Burns B.P."/>
        </authorList>
    </citation>
    <scope>NUCLEOTIDE SEQUENCE</scope>
    <source>
        <strain evidence="2">Bin_327</strain>
    </source>
</reference>
<gene>
    <name evidence="2" type="ORF">GF359_02375</name>
</gene>
<dbReference type="EMBL" id="WJKJ01000071">
    <property type="protein sequence ID" value="MBD3364040.1"/>
    <property type="molecule type" value="Genomic_DNA"/>
</dbReference>
<proteinExistence type="predicted"/>
<comment type="caution">
    <text evidence="2">The sequence shown here is derived from an EMBL/GenBank/DDBJ whole genome shotgun (WGS) entry which is preliminary data.</text>
</comment>
<feature type="domain" description="Aminoglycoside phosphotransferase" evidence="1">
    <location>
        <begin position="93"/>
        <end position="234"/>
    </location>
</feature>
<dbReference type="Pfam" id="PF13671">
    <property type="entry name" value="AAA_33"/>
    <property type="match status" value="1"/>
</dbReference>
<protein>
    <submittedName>
        <fullName evidence="2">AAA family ATPase</fullName>
    </submittedName>
</protein>
<sequence length="518" mass="60257">MDSEKLLQAMNNPDFYPHRVKKVRMEQTHTAWVFLTGTRAYKVKKPVNFGFLDFSTLKKRKEFCTREVELNRELSDLYIGVEPLSKDDKGNLRLGGTEEDAIEYTVVMREIPQEDMMSVKMEEGKVYYETINELAQNIARFHKQAKTSGEITEQGSLESVRFNWEENFTQTENVRDVTIGKDDFAFIKGKIERFLSENAKAFRAREDEGMIRYCHGDLHSGNVFISDDKIHIFDRIEFNLRFACSDTAADLAFMTMDLDYHNNRGLSDFLLDRYLEYTGDWGMLRFHDFFRCYRAYVRGKVTGFMLSQNPSRPEEIKDKARSYFDLAGIYASTLFDKPKLMVFYGLPGTGKSFISARTRDFTNAVHLRSDLLRRGLAGVTYNQHHYADFGQELYSRGVSEKVYEGLRERSVRYLSQGQSVILDATYGKAERRRRLAETMGKLGIDTYFIRCQAPDDVVRERIESRDRKDPLSDATWDIYQKMKEGFEPEEHIDFSILQTDSRAESLETIVSKIINPSE</sequence>
<dbReference type="PANTHER" id="PTHR43883:SF1">
    <property type="entry name" value="GLUCONOKINASE"/>
    <property type="match status" value="1"/>
</dbReference>
<name>A0A9D5K8D7_UNCW3</name>
<dbReference type="Proteomes" id="UP000630660">
    <property type="component" value="Unassembled WGS sequence"/>
</dbReference>
<evidence type="ECO:0000313" key="2">
    <source>
        <dbReference type="EMBL" id="MBD3364040.1"/>
    </source>
</evidence>
<dbReference type="SUPFAM" id="SSF52540">
    <property type="entry name" value="P-loop containing nucleoside triphosphate hydrolases"/>
    <property type="match status" value="1"/>
</dbReference>
<dbReference type="AlphaFoldDB" id="A0A9D5K8D7"/>
<dbReference type="InterPro" id="IPR011009">
    <property type="entry name" value="Kinase-like_dom_sf"/>
</dbReference>
<dbReference type="InterPro" id="IPR027417">
    <property type="entry name" value="P-loop_NTPase"/>
</dbReference>
<dbReference type="Gene3D" id="3.90.1200.10">
    <property type="match status" value="1"/>
</dbReference>
<accession>A0A9D5K8D7</accession>
<dbReference type="InterPro" id="IPR002575">
    <property type="entry name" value="Aminoglycoside_PTrfase"/>
</dbReference>
<dbReference type="InterPro" id="IPR052732">
    <property type="entry name" value="Cell-binding_unc_protein"/>
</dbReference>
<evidence type="ECO:0000313" key="3">
    <source>
        <dbReference type="Proteomes" id="UP000630660"/>
    </source>
</evidence>
<dbReference type="PANTHER" id="PTHR43883">
    <property type="entry name" value="SLR0207 PROTEIN"/>
    <property type="match status" value="1"/>
</dbReference>
<dbReference type="Gene3D" id="3.40.50.300">
    <property type="entry name" value="P-loop containing nucleotide triphosphate hydrolases"/>
    <property type="match status" value="1"/>
</dbReference>
<evidence type="ECO:0000259" key="1">
    <source>
        <dbReference type="Pfam" id="PF01636"/>
    </source>
</evidence>
<dbReference type="SUPFAM" id="SSF56112">
    <property type="entry name" value="Protein kinase-like (PK-like)"/>
    <property type="match status" value="1"/>
</dbReference>
<organism evidence="2 3">
    <name type="scientific">candidate division WOR-3 bacterium</name>
    <dbReference type="NCBI Taxonomy" id="2052148"/>
    <lineage>
        <taxon>Bacteria</taxon>
        <taxon>Bacteria division WOR-3</taxon>
    </lineage>
</organism>